<evidence type="ECO:0000313" key="7">
    <source>
        <dbReference type="Proteomes" id="UP000504637"/>
    </source>
</evidence>
<gene>
    <name evidence="8" type="ORF">K489DRAFT_315403</name>
</gene>
<evidence type="ECO:0000256" key="1">
    <source>
        <dbReference type="ARBA" id="ARBA00009902"/>
    </source>
</evidence>
<dbReference type="SUPFAM" id="SSF75005">
    <property type="entry name" value="Arabinanase/levansucrase/invertase"/>
    <property type="match status" value="1"/>
</dbReference>
<dbReference type="SMART" id="SM00640">
    <property type="entry name" value="Glyco_32"/>
    <property type="match status" value="1"/>
</dbReference>
<reference evidence="8" key="2">
    <citation type="submission" date="2020-04" db="EMBL/GenBank/DDBJ databases">
        <authorList>
            <consortium name="NCBI Genome Project"/>
        </authorList>
    </citation>
    <scope>NUCLEOTIDE SEQUENCE</scope>
    <source>
        <strain evidence="8">CBS 342.82</strain>
    </source>
</reference>
<protein>
    <submittedName>
        <fullName evidence="8">Glycoside hydrolase family 32 protein</fullName>
    </submittedName>
</protein>
<dbReference type="PANTHER" id="PTHR42800:SF3">
    <property type="entry name" value="GLYCOSYL HYDROLASE FAMILY 32 N-TERMINAL DOMAIN-CONTAINING PROTEIN"/>
    <property type="match status" value="1"/>
</dbReference>
<dbReference type="RefSeq" id="XP_033462061.1">
    <property type="nucleotide sequence ID" value="XM_033601090.1"/>
</dbReference>
<dbReference type="CDD" id="cd18621">
    <property type="entry name" value="GH32_XdINV-like"/>
    <property type="match status" value="1"/>
</dbReference>
<evidence type="ECO:0000256" key="2">
    <source>
        <dbReference type="ARBA" id="ARBA00022801"/>
    </source>
</evidence>
<evidence type="ECO:0000259" key="6">
    <source>
        <dbReference type="Pfam" id="PF08244"/>
    </source>
</evidence>
<dbReference type="GeneID" id="54358890"/>
<evidence type="ECO:0000259" key="5">
    <source>
        <dbReference type="Pfam" id="PF00251"/>
    </source>
</evidence>
<evidence type="ECO:0000256" key="3">
    <source>
        <dbReference type="ARBA" id="ARBA00023295"/>
    </source>
</evidence>
<dbReference type="InterPro" id="IPR013189">
    <property type="entry name" value="Glyco_hydro_32_C"/>
</dbReference>
<dbReference type="GO" id="GO:0005737">
    <property type="term" value="C:cytoplasm"/>
    <property type="evidence" value="ECO:0007669"/>
    <property type="project" value="TreeGrafter"/>
</dbReference>
<accession>A0A6J3MAH4</accession>
<dbReference type="Proteomes" id="UP000504637">
    <property type="component" value="Unplaced"/>
</dbReference>
<dbReference type="Pfam" id="PF00251">
    <property type="entry name" value="Glyco_hydro_32N"/>
    <property type="match status" value="1"/>
</dbReference>
<dbReference type="SUPFAM" id="SSF49899">
    <property type="entry name" value="Concanavalin A-like lectins/glucanases"/>
    <property type="match status" value="1"/>
</dbReference>
<dbReference type="InterPro" id="IPR013148">
    <property type="entry name" value="Glyco_hydro_32_N"/>
</dbReference>
<dbReference type="GO" id="GO:0005987">
    <property type="term" value="P:sucrose catabolic process"/>
    <property type="evidence" value="ECO:0007669"/>
    <property type="project" value="TreeGrafter"/>
</dbReference>
<reference evidence="8" key="3">
    <citation type="submission" date="2025-08" db="UniProtKB">
        <authorList>
            <consortium name="RefSeq"/>
        </authorList>
    </citation>
    <scope>IDENTIFICATION</scope>
    <source>
        <strain evidence="8">CBS 342.82</strain>
    </source>
</reference>
<organism evidence="8">
    <name type="scientific">Dissoconium aciculare CBS 342.82</name>
    <dbReference type="NCBI Taxonomy" id="1314786"/>
    <lineage>
        <taxon>Eukaryota</taxon>
        <taxon>Fungi</taxon>
        <taxon>Dikarya</taxon>
        <taxon>Ascomycota</taxon>
        <taxon>Pezizomycotina</taxon>
        <taxon>Dothideomycetes</taxon>
        <taxon>Dothideomycetidae</taxon>
        <taxon>Mycosphaerellales</taxon>
        <taxon>Dissoconiaceae</taxon>
        <taxon>Dissoconium</taxon>
    </lineage>
</organism>
<dbReference type="OrthoDB" id="202537at2759"/>
<name>A0A6J3MAH4_9PEZI</name>
<dbReference type="GO" id="GO:0004575">
    <property type="term" value="F:sucrose alpha-glucosidase activity"/>
    <property type="evidence" value="ECO:0007669"/>
    <property type="project" value="TreeGrafter"/>
</dbReference>
<dbReference type="Gene3D" id="2.115.10.20">
    <property type="entry name" value="Glycosyl hydrolase domain, family 43"/>
    <property type="match status" value="1"/>
</dbReference>
<dbReference type="Pfam" id="PF08244">
    <property type="entry name" value="Glyco_hydro_32C"/>
    <property type="match status" value="1"/>
</dbReference>
<dbReference type="InterPro" id="IPR013320">
    <property type="entry name" value="ConA-like_dom_sf"/>
</dbReference>
<reference evidence="8" key="1">
    <citation type="submission" date="2020-01" db="EMBL/GenBank/DDBJ databases">
        <authorList>
            <consortium name="DOE Joint Genome Institute"/>
            <person name="Haridas S."/>
            <person name="Albert R."/>
            <person name="Binder M."/>
            <person name="Bloem J."/>
            <person name="Labutti K."/>
            <person name="Salamov A."/>
            <person name="Andreopoulos B."/>
            <person name="Baker S.E."/>
            <person name="Barry K."/>
            <person name="Bills G."/>
            <person name="Bluhm B.H."/>
            <person name="Cannon C."/>
            <person name="Castanera R."/>
            <person name="Culley D.E."/>
            <person name="Daum C."/>
            <person name="Ezra D."/>
            <person name="Gonzalez J.B."/>
            <person name="Henrissat B."/>
            <person name="Kuo A."/>
            <person name="Liang C."/>
            <person name="Lipzen A."/>
            <person name="Lutzoni F."/>
            <person name="Magnuson J."/>
            <person name="Mondo S."/>
            <person name="Nolan M."/>
            <person name="Ohm R."/>
            <person name="Pangilinan J."/>
            <person name="Park H.-J."/>
            <person name="Ramirez L."/>
            <person name="Alfaro M."/>
            <person name="Sun H."/>
            <person name="Tritt A."/>
            <person name="Yoshinaga Y."/>
            <person name="Zwiers L.-H."/>
            <person name="Turgeon B.G."/>
            <person name="Goodwin S.B."/>
            <person name="Spatafora J.W."/>
            <person name="Crous P.W."/>
            <person name="Grigoriev I.V."/>
        </authorList>
    </citation>
    <scope>NUCLEOTIDE SEQUENCE</scope>
    <source>
        <strain evidence="8">CBS 342.82</strain>
    </source>
</reference>
<keyword evidence="7" id="KW-1185">Reference proteome</keyword>
<keyword evidence="2 4" id="KW-0378">Hydrolase</keyword>
<comment type="similarity">
    <text evidence="1 4">Belongs to the glycosyl hydrolase 32 family.</text>
</comment>
<feature type="domain" description="Glycosyl hydrolase family 32 C-terminal" evidence="6">
    <location>
        <begin position="418"/>
        <end position="573"/>
    </location>
</feature>
<evidence type="ECO:0000313" key="8">
    <source>
        <dbReference type="RefSeq" id="XP_033462061.1"/>
    </source>
</evidence>
<dbReference type="InterPro" id="IPR001362">
    <property type="entry name" value="Glyco_hydro_32"/>
</dbReference>
<proteinExistence type="inferred from homology"/>
<dbReference type="InterPro" id="IPR023296">
    <property type="entry name" value="Glyco_hydro_beta-prop_sf"/>
</dbReference>
<feature type="domain" description="Glycosyl hydrolase family 32 N-terminal" evidence="5">
    <location>
        <begin position="1"/>
        <end position="357"/>
    </location>
</feature>
<dbReference type="AlphaFoldDB" id="A0A6J3MAH4"/>
<dbReference type="Gene3D" id="2.60.120.560">
    <property type="entry name" value="Exo-inulinase, domain 1"/>
    <property type="match status" value="1"/>
</dbReference>
<evidence type="ECO:0000256" key="4">
    <source>
        <dbReference type="RuleBase" id="RU362110"/>
    </source>
</evidence>
<dbReference type="PANTHER" id="PTHR42800">
    <property type="entry name" value="EXOINULINASE INUD (AFU_ORTHOLOGUE AFUA_5G00480)"/>
    <property type="match status" value="1"/>
</dbReference>
<keyword evidence="3 4" id="KW-0326">Glycosidase</keyword>
<sequence>MNDPCGAMYDPTRDLYYISYQWHPQHINWGNISWGQATSKDLIHWTDHRGWENASALTFGPTGNGSYNGLGIFSGTAQPVNLQGETDGTLLVFYTSVSRLPTNWALPYLPGTETQSLAYSTDGGLTYKEYEGNPVIKTTTEQPPMNWNITGFRDPFLEPSPELDAVLGVSEPHYYAVFGSGIKGVGPRIPLWTAPARNLTQWSFLGALWEPKANTSVGPVLSTGSYGFNFEVSGFFPLYDRAGKAHWYANMGTEGANVSFHSSAQWALWAEGTVTQRRNGANISAEFIPRSGGAADWGNAYALTSFNDTKHNRRVQWGWSREDILGANPAAGSGLFSAPQQGFQGSLTLPRELFVHEVDNVVNSSALIESKNAVLVATNNSQSTTVTAQTLGVRPLPDVVAGLRVNALHQSYPCNTAFNKTTILQQHGAAQMELRATFAAPPATNTSAGVGVILAASPDMREHTTIHYQPSNHTILVTRSKSSLLGGPNGFNPETVTGFFLPYTTVSRGGSRTQTEDIDMTVFVDGSLVEVYINDRFALSTRIYPSMKCSTGFGVFVGPGADPRAHVVRYEAWLGLADVWGGRPRNSSSPLVYDSPAQTNNGVWWPGV</sequence>